<sequence>MYEHDTETHESERDPMEAHEEERNNLDDLLLLFFLFDMGNSTSREDGSAASGGGCCLWSPLSIGFVLLVILLSLVWPTSPPAYRLHITSPAKSHLQVTSSPLRLAGTISPAGLEVQVLNTFGQRADYYNYLDLDNPWAESAKSDSKGHWTATVPLVPGDNRIVVSLGCDEPDCAPKLVYEVRYTPQIDKSVPFEITSPASGTAATGSSLTIEGTAPPDSIVHCFCANSFLLDRHIYAPVDSTGHWSFQFEVAPNQTWYLITLNLKGQPQHRRRLWI</sequence>
<dbReference type="KEGG" id="ttr:Tter_2407"/>
<reference evidence="4" key="1">
    <citation type="journal article" date="2010" name="Stand. Genomic Sci.">
        <title>Complete genome sequence of 'Thermobaculum terrenum' type strain (YNP1).</title>
        <authorList>
            <person name="Kiss H."/>
            <person name="Cleland D."/>
            <person name="Lapidus A."/>
            <person name="Lucas S."/>
            <person name="Glavina Del Rio T."/>
            <person name="Nolan M."/>
            <person name="Tice H."/>
            <person name="Han C."/>
            <person name="Goodwin L."/>
            <person name="Pitluck S."/>
            <person name="Liolios K."/>
            <person name="Ivanova N."/>
            <person name="Mavromatis K."/>
            <person name="Ovchinnikova G."/>
            <person name="Pati A."/>
            <person name="Chen A."/>
            <person name="Palaniappan K."/>
            <person name="Land M."/>
            <person name="Hauser L."/>
            <person name="Chang Y."/>
            <person name="Jeffries C."/>
            <person name="Lu M."/>
            <person name="Brettin T."/>
            <person name="Detter J."/>
            <person name="Goker M."/>
            <person name="Tindall B."/>
            <person name="Beck B."/>
            <person name="McDermott T."/>
            <person name="Woyke T."/>
            <person name="Bristow J."/>
            <person name="Eisen J."/>
            <person name="Markowitz V."/>
            <person name="Hugenholtz P."/>
            <person name="Kyrpides N."/>
            <person name="Klenk H."/>
            <person name="Cheng J."/>
        </authorList>
    </citation>
    <scope>NUCLEOTIDE SEQUENCE [LARGE SCALE GENOMIC DNA]</scope>
    <source>
        <strain evidence="4">ATCC BAA-798 / YNP1</strain>
    </source>
</reference>
<dbReference type="InterPro" id="IPR013783">
    <property type="entry name" value="Ig-like_fold"/>
</dbReference>
<evidence type="ECO:0000313" key="4">
    <source>
        <dbReference type="Proteomes" id="UP000000323"/>
    </source>
</evidence>
<evidence type="ECO:0000256" key="2">
    <source>
        <dbReference type="SAM" id="Phobius"/>
    </source>
</evidence>
<dbReference type="Gene3D" id="2.60.40.10">
    <property type="entry name" value="Immunoglobulins"/>
    <property type="match status" value="1"/>
</dbReference>
<gene>
    <name evidence="3" type="ordered locus">Tter_2407</name>
</gene>
<dbReference type="AlphaFoldDB" id="D1CHT1"/>
<name>D1CHT1_THET1</name>
<protein>
    <submittedName>
        <fullName evidence="3">Uncharacterized protein</fullName>
    </submittedName>
</protein>
<evidence type="ECO:0000256" key="1">
    <source>
        <dbReference type="SAM" id="MobiDB-lite"/>
    </source>
</evidence>
<feature type="region of interest" description="Disordered" evidence="1">
    <location>
        <begin position="1"/>
        <end position="21"/>
    </location>
</feature>
<organism evidence="3 4">
    <name type="scientific">Thermobaculum terrenum (strain ATCC BAA-798 / CCMEE 7001 / YNP1)</name>
    <dbReference type="NCBI Taxonomy" id="525904"/>
    <lineage>
        <taxon>Bacteria</taxon>
        <taxon>Bacillati</taxon>
        <taxon>Chloroflexota</taxon>
        <taxon>Chloroflexia</taxon>
        <taxon>Candidatus Thermobaculales</taxon>
        <taxon>Candidatus Thermobaculaceae</taxon>
        <taxon>Thermobaculum</taxon>
    </lineage>
</organism>
<dbReference type="Proteomes" id="UP000000323">
    <property type="component" value="Chromosome 2"/>
</dbReference>
<feature type="transmembrane region" description="Helical" evidence="2">
    <location>
        <begin position="57"/>
        <end position="76"/>
    </location>
</feature>
<accession>D1CHT1</accession>
<keyword evidence="2" id="KW-1133">Transmembrane helix</keyword>
<keyword evidence="2" id="KW-0472">Membrane</keyword>
<proteinExistence type="predicted"/>
<keyword evidence="4" id="KW-1185">Reference proteome</keyword>
<evidence type="ECO:0000313" key="3">
    <source>
        <dbReference type="EMBL" id="ACZ43302.1"/>
    </source>
</evidence>
<dbReference type="STRING" id="525904.Tter_2407"/>
<dbReference type="HOGENOM" id="CLU_1008097_0_0_0"/>
<dbReference type="EMBL" id="CP001826">
    <property type="protein sequence ID" value="ACZ43302.1"/>
    <property type="molecule type" value="Genomic_DNA"/>
</dbReference>
<keyword evidence="2" id="KW-0812">Transmembrane</keyword>
<dbReference type="RefSeq" id="WP_012876333.1">
    <property type="nucleotide sequence ID" value="NC_013526.1"/>
</dbReference>